<keyword evidence="12" id="KW-1185">Reference proteome</keyword>
<reference evidence="11 12" key="1">
    <citation type="submission" date="2023-04" db="EMBL/GenBank/DDBJ databases">
        <title>Complete genome sequence of Alisedimentitalea scapharcae.</title>
        <authorList>
            <person name="Rong J.-C."/>
            <person name="Yi M.-L."/>
            <person name="Zhao Q."/>
        </authorList>
    </citation>
    <scope>NUCLEOTIDE SEQUENCE [LARGE SCALE GENOMIC DNA]</scope>
    <source>
        <strain evidence="11 12">KCTC 42119</strain>
    </source>
</reference>
<dbReference type="Proteomes" id="UP001623232">
    <property type="component" value="Chromosome"/>
</dbReference>
<gene>
    <name evidence="11" type="ORF">QEZ52_01570</name>
</gene>
<evidence type="ECO:0000256" key="2">
    <source>
        <dbReference type="ARBA" id="ARBA00007656"/>
    </source>
</evidence>
<accession>A0ABZ2XTT1</accession>
<dbReference type="InterPro" id="IPR046357">
    <property type="entry name" value="PPIase_dom_sf"/>
</dbReference>
<evidence type="ECO:0000256" key="5">
    <source>
        <dbReference type="ARBA" id="ARBA00023110"/>
    </source>
</evidence>
<dbReference type="SUPFAM" id="SSF54534">
    <property type="entry name" value="FKBP-like"/>
    <property type="match status" value="1"/>
</dbReference>
<keyword evidence="8 11" id="KW-0413">Isomerase</keyword>
<proteinExistence type="inferred from homology"/>
<dbReference type="PANTHER" id="PTHR47245:SF2">
    <property type="entry name" value="PEPTIDYL-PROLYL CIS-TRANS ISOMERASE HP_0175-RELATED"/>
    <property type="match status" value="1"/>
</dbReference>
<dbReference type="Gene3D" id="3.10.50.40">
    <property type="match status" value="1"/>
</dbReference>
<dbReference type="EMBL" id="CP123584">
    <property type="protein sequence ID" value="WZK89268.1"/>
    <property type="molecule type" value="Genomic_DNA"/>
</dbReference>
<comment type="catalytic activity">
    <reaction evidence="1">
        <text>[protein]-peptidylproline (omega=180) = [protein]-peptidylproline (omega=0)</text>
        <dbReference type="Rhea" id="RHEA:16237"/>
        <dbReference type="Rhea" id="RHEA-COMP:10747"/>
        <dbReference type="Rhea" id="RHEA-COMP:10748"/>
        <dbReference type="ChEBI" id="CHEBI:83833"/>
        <dbReference type="ChEBI" id="CHEBI:83834"/>
        <dbReference type="EC" id="5.2.1.8"/>
    </reaction>
</comment>
<dbReference type="PANTHER" id="PTHR47245">
    <property type="entry name" value="PEPTIDYLPROLYL ISOMERASE"/>
    <property type="match status" value="1"/>
</dbReference>
<dbReference type="PROSITE" id="PS50198">
    <property type="entry name" value="PPIC_PPIASE_2"/>
    <property type="match status" value="1"/>
</dbReference>
<evidence type="ECO:0000256" key="4">
    <source>
        <dbReference type="ARBA" id="ARBA00018370"/>
    </source>
</evidence>
<evidence type="ECO:0000259" key="10">
    <source>
        <dbReference type="PROSITE" id="PS50198"/>
    </source>
</evidence>
<dbReference type="InterPro" id="IPR027304">
    <property type="entry name" value="Trigger_fact/SurA_dom_sf"/>
</dbReference>
<dbReference type="InterPro" id="IPR000297">
    <property type="entry name" value="PPIase_PpiC"/>
</dbReference>
<dbReference type="RefSeq" id="WP_406647380.1">
    <property type="nucleotide sequence ID" value="NZ_CP123584.1"/>
</dbReference>
<dbReference type="SUPFAM" id="SSF109998">
    <property type="entry name" value="Triger factor/SurA peptide-binding domain-like"/>
    <property type="match status" value="1"/>
</dbReference>
<evidence type="ECO:0000256" key="7">
    <source>
        <dbReference type="ARBA" id="ARBA00031484"/>
    </source>
</evidence>
<evidence type="ECO:0000256" key="3">
    <source>
        <dbReference type="ARBA" id="ARBA00013194"/>
    </source>
</evidence>
<sequence length="283" mass="30930">MLKGLTFLPSLVLAASLAMPIASAAAPHSETVVARVNGEEITLGHVIIARQTLPQQYQQLPNDVLYDAIVKQLVQQTALKQSLQGPTPQLVELSLENERRSLLAGEAIDRVMQDAATEDDVRTAYETRYADGFGGTEYNASHILVESKEDALDIKDQLDSGADFAEMAKEKSTGPSGPNGGSLGWFGEGRMVPEFEEAVKSLEPGQISDPVATQFGWHLIQLSDKRQQSAPELDAVRGELEAELREEAVGKRVVELVEAAEVEYPEIEDLSFDMIQDLDLVRN</sequence>
<evidence type="ECO:0000313" key="12">
    <source>
        <dbReference type="Proteomes" id="UP001623232"/>
    </source>
</evidence>
<evidence type="ECO:0000313" key="11">
    <source>
        <dbReference type="EMBL" id="WZK89268.1"/>
    </source>
</evidence>
<feature type="chain" id="PRO_5045938801" description="Parvulin-like PPIase" evidence="9">
    <location>
        <begin position="25"/>
        <end position="283"/>
    </location>
</feature>
<keyword evidence="9" id="KW-0732">Signal</keyword>
<name>A0ABZ2XTT1_9RHOB</name>
<dbReference type="Pfam" id="PF00639">
    <property type="entry name" value="Rotamase"/>
    <property type="match status" value="1"/>
</dbReference>
<dbReference type="InterPro" id="IPR050245">
    <property type="entry name" value="PrsA_foldase"/>
</dbReference>
<comment type="similarity">
    <text evidence="2">Belongs to the PpiC/parvulin rotamase family.</text>
</comment>
<feature type="signal peptide" evidence="9">
    <location>
        <begin position="1"/>
        <end position="24"/>
    </location>
</feature>
<keyword evidence="5 8" id="KW-0697">Rotamase</keyword>
<feature type="domain" description="PpiC" evidence="10">
    <location>
        <begin position="135"/>
        <end position="224"/>
    </location>
</feature>
<organism evidence="11 12">
    <name type="scientific">Aliisedimentitalea scapharcae</name>
    <dbReference type="NCBI Taxonomy" id="1524259"/>
    <lineage>
        <taxon>Bacteria</taxon>
        <taxon>Pseudomonadati</taxon>
        <taxon>Pseudomonadota</taxon>
        <taxon>Alphaproteobacteria</taxon>
        <taxon>Rhodobacterales</taxon>
        <taxon>Roseobacteraceae</taxon>
        <taxon>Aliisedimentitalea</taxon>
    </lineage>
</organism>
<dbReference type="EC" id="5.2.1.8" evidence="3"/>
<evidence type="ECO:0000256" key="9">
    <source>
        <dbReference type="SAM" id="SignalP"/>
    </source>
</evidence>
<evidence type="ECO:0000256" key="6">
    <source>
        <dbReference type="ARBA" id="ARBA00030642"/>
    </source>
</evidence>
<dbReference type="GO" id="GO:0003755">
    <property type="term" value="F:peptidyl-prolyl cis-trans isomerase activity"/>
    <property type="evidence" value="ECO:0007669"/>
    <property type="project" value="UniProtKB-EC"/>
</dbReference>
<protein>
    <recommendedName>
        <fullName evidence="4">Parvulin-like PPIase</fullName>
        <ecNumber evidence="3">5.2.1.8</ecNumber>
    </recommendedName>
    <alternativeName>
        <fullName evidence="6">Peptidyl-prolyl cis-trans isomerase plp</fullName>
    </alternativeName>
    <alternativeName>
        <fullName evidence="7">Rotamase plp</fullName>
    </alternativeName>
</protein>
<evidence type="ECO:0000256" key="1">
    <source>
        <dbReference type="ARBA" id="ARBA00000971"/>
    </source>
</evidence>
<evidence type="ECO:0000256" key="8">
    <source>
        <dbReference type="PROSITE-ProRule" id="PRU00278"/>
    </source>
</evidence>